<dbReference type="Gene3D" id="3.40.395.10">
    <property type="entry name" value="Adenoviral Proteinase, Chain A"/>
    <property type="match status" value="1"/>
</dbReference>
<dbReference type="SUPFAM" id="SSF54001">
    <property type="entry name" value="Cysteine proteinases"/>
    <property type="match status" value="1"/>
</dbReference>
<accession>A0A0J7JWC1</accession>
<gene>
    <name evidence="1" type="ORF">RF55_23931</name>
</gene>
<dbReference type="InterPro" id="IPR038765">
    <property type="entry name" value="Papain-like_cys_pep_sf"/>
</dbReference>
<dbReference type="OrthoDB" id="6427852at2759"/>
<sequence length="132" mass="15354">MNSSEIHNVLSRDPHTCRYYVGVFPSDKIPDIAKFPAAMVINTDKHHEKGSHWLALYIENPKTLDFFDSFGLPPDIYGEDISRFVKTYEEVHWNSVPVQSLTSNVCGQFCIYFIVKRCQGFCMKMIDFLFNY</sequence>
<proteinExistence type="predicted"/>
<evidence type="ECO:0000313" key="2">
    <source>
        <dbReference type="Proteomes" id="UP000036403"/>
    </source>
</evidence>
<name>A0A0J7JWC1_LASNI</name>
<evidence type="ECO:0000313" key="1">
    <source>
        <dbReference type="EMBL" id="KMQ82166.1"/>
    </source>
</evidence>
<reference evidence="1 2" key="1">
    <citation type="submission" date="2015-04" db="EMBL/GenBank/DDBJ databases">
        <title>Lasius niger genome sequencing.</title>
        <authorList>
            <person name="Konorov E.A."/>
            <person name="Nikitin M.A."/>
            <person name="Kirill M.V."/>
            <person name="Chang P."/>
        </authorList>
    </citation>
    <scope>NUCLEOTIDE SEQUENCE [LARGE SCALE GENOMIC DNA]</scope>
    <source>
        <tissue evidence="1">Whole</tissue>
    </source>
</reference>
<dbReference type="Proteomes" id="UP000036403">
    <property type="component" value="Unassembled WGS sequence"/>
</dbReference>
<keyword evidence="2" id="KW-1185">Reference proteome</keyword>
<dbReference type="AlphaFoldDB" id="A0A0J7JWC1"/>
<organism evidence="1 2">
    <name type="scientific">Lasius niger</name>
    <name type="common">Black garden ant</name>
    <dbReference type="NCBI Taxonomy" id="67767"/>
    <lineage>
        <taxon>Eukaryota</taxon>
        <taxon>Metazoa</taxon>
        <taxon>Ecdysozoa</taxon>
        <taxon>Arthropoda</taxon>
        <taxon>Hexapoda</taxon>
        <taxon>Insecta</taxon>
        <taxon>Pterygota</taxon>
        <taxon>Neoptera</taxon>
        <taxon>Endopterygota</taxon>
        <taxon>Hymenoptera</taxon>
        <taxon>Apocrita</taxon>
        <taxon>Aculeata</taxon>
        <taxon>Formicoidea</taxon>
        <taxon>Formicidae</taxon>
        <taxon>Formicinae</taxon>
        <taxon>Lasius</taxon>
        <taxon>Lasius</taxon>
    </lineage>
</organism>
<dbReference type="PaxDb" id="67767-A0A0J7JWC1"/>
<protein>
    <submittedName>
        <fullName evidence="1">Uncharacterized protein</fullName>
    </submittedName>
</protein>
<dbReference type="EMBL" id="LBMM01027681">
    <property type="protein sequence ID" value="KMQ82166.1"/>
    <property type="molecule type" value="Genomic_DNA"/>
</dbReference>
<comment type="caution">
    <text evidence="1">The sequence shown here is derived from an EMBL/GenBank/DDBJ whole genome shotgun (WGS) entry which is preliminary data.</text>
</comment>